<dbReference type="RefSeq" id="WP_243282540.1">
    <property type="nucleotide sequence ID" value="NZ_BLYI01000024.1"/>
</dbReference>
<dbReference type="PANTHER" id="PTHR30337">
    <property type="entry name" value="COMPONENT OF ATP-DEPENDENT DSDNA EXONUCLEASE"/>
    <property type="match status" value="1"/>
</dbReference>
<dbReference type="Gene3D" id="3.60.21.10">
    <property type="match status" value="1"/>
</dbReference>
<dbReference type="EMBL" id="BLYI01000024">
    <property type="protein sequence ID" value="GFO84601.1"/>
    <property type="molecule type" value="Genomic_DNA"/>
</dbReference>
<evidence type="ECO:0000313" key="4">
    <source>
        <dbReference type="Proteomes" id="UP000613208"/>
    </source>
</evidence>
<dbReference type="AlphaFoldDB" id="A0A916Q7R4"/>
<comment type="caution">
    <text evidence="3">The sequence shown here is derived from an EMBL/GenBank/DDBJ whole genome shotgun (WGS) entry which is preliminary data.</text>
</comment>
<dbReference type="InterPro" id="IPR029052">
    <property type="entry name" value="Metallo-depent_PP-like"/>
</dbReference>
<dbReference type="InterPro" id="IPR041796">
    <property type="entry name" value="Mre11_N"/>
</dbReference>
<proteinExistence type="predicted"/>
<organism evidence="3 4">
    <name type="scientific">Anaerostipes butyraticus</name>
    <dbReference type="NCBI Taxonomy" id="645466"/>
    <lineage>
        <taxon>Bacteria</taxon>
        <taxon>Bacillati</taxon>
        <taxon>Bacillota</taxon>
        <taxon>Clostridia</taxon>
        <taxon>Lachnospirales</taxon>
        <taxon>Lachnospiraceae</taxon>
        <taxon>Anaerostipes</taxon>
    </lineage>
</organism>
<evidence type="ECO:0000259" key="2">
    <source>
        <dbReference type="Pfam" id="PF00149"/>
    </source>
</evidence>
<dbReference type="SUPFAM" id="SSF56300">
    <property type="entry name" value="Metallo-dependent phosphatases"/>
    <property type="match status" value="1"/>
</dbReference>
<keyword evidence="3" id="KW-0269">Exonuclease</keyword>
<keyword evidence="1" id="KW-0378">Hydrolase</keyword>
<evidence type="ECO:0000313" key="3">
    <source>
        <dbReference type="EMBL" id="GFO84601.1"/>
    </source>
</evidence>
<gene>
    <name evidence="3" type="ORF">ANBU17_09480</name>
</gene>
<dbReference type="InterPro" id="IPR050535">
    <property type="entry name" value="DNA_Repair-Maintenance_Comp"/>
</dbReference>
<keyword evidence="4" id="KW-1185">Reference proteome</keyword>
<dbReference type="GO" id="GO:0004527">
    <property type="term" value="F:exonuclease activity"/>
    <property type="evidence" value="ECO:0007669"/>
    <property type="project" value="UniProtKB-KW"/>
</dbReference>
<accession>A0A916Q7R4</accession>
<feature type="domain" description="Calcineurin-like phosphoesterase" evidence="2">
    <location>
        <begin position="58"/>
        <end position="244"/>
    </location>
</feature>
<dbReference type="CDD" id="cd00840">
    <property type="entry name" value="MPP_Mre11_N"/>
    <property type="match status" value="1"/>
</dbReference>
<reference evidence="3" key="1">
    <citation type="submission" date="2020-06" db="EMBL/GenBank/DDBJ databases">
        <title>Characterization of fructooligosaccharide metabolism and fructooligosaccharide-degrading enzymes in human commensal butyrate producers.</title>
        <authorList>
            <person name="Tanno H."/>
            <person name="Fujii T."/>
            <person name="Hirano K."/>
            <person name="Maeno S."/>
            <person name="Tonozuka T."/>
            <person name="Sakamoto M."/>
            <person name="Ohkuma M."/>
            <person name="Tochio T."/>
            <person name="Endo A."/>
        </authorList>
    </citation>
    <scope>NUCLEOTIDE SEQUENCE</scope>
    <source>
        <strain evidence="3">JCM 17466</strain>
    </source>
</reference>
<dbReference type="Proteomes" id="UP000613208">
    <property type="component" value="Unassembled WGS sequence"/>
</dbReference>
<dbReference type="InterPro" id="IPR004843">
    <property type="entry name" value="Calcineurin-like_PHP"/>
</dbReference>
<evidence type="ECO:0000256" key="1">
    <source>
        <dbReference type="ARBA" id="ARBA00022801"/>
    </source>
</evidence>
<keyword evidence="3" id="KW-0540">Nuclease</keyword>
<dbReference type="Pfam" id="PF00149">
    <property type="entry name" value="Metallophos"/>
    <property type="match status" value="1"/>
</dbReference>
<name>A0A916Q7R4_9FIRM</name>
<protein>
    <submittedName>
        <fullName evidence="3">DNA repair exonuclease</fullName>
    </submittedName>
</protein>
<sequence length="404" mass="47537">MIKTPFYADNGRKLCLDEGEFFYCGKISGNPAGMSLEKRQGYDMMMTDHKIREERNQMKLIHIADVHWGARPEREKPWGKERAKEIKETFRRVLERAKEQKTDLLLISGDFFERQPSLTDLREADYLLKQLDHTKTVWIAGNHDYLKKGTGLEAYEWESDTFLLKGPELEKISFPELNTTVYGFSYWQDQIEDPLYDSLRPEEEGDEIRILLAHGGDEKHIPIHRERLKWSGFDYIALGHIHKPEVIFEDLMAYAGSLEPLDHTETGRHGFMEGEISEERQIITFHPFSRREYVRTEVYVTEEMSGEEILDRIDTEISYRGSENIHEIILQGTMDPQIELDIERIQERYRISGITDQTKSIWERRDLSREDNLLMRRVAELLEDEPKALAYAMEALELSEEREV</sequence>